<evidence type="ECO:0000256" key="1">
    <source>
        <dbReference type="ARBA" id="ARBA00023015"/>
    </source>
</evidence>
<evidence type="ECO:0000313" key="5">
    <source>
        <dbReference type="EMBL" id="OBV10659.1"/>
    </source>
</evidence>
<dbReference type="SMART" id="SM00421">
    <property type="entry name" value="HTH_LUXR"/>
    <property type="match status" value="1"/>
</dbReference>
<dbReference type="InterPro" id="IPR036388">
    <property type="entry name" value="WH-like_DNA-bd_sf"/>
</dbReference>
<dbReference type="GO" id="GO:0003677">
    <property type="term" value="F:DNA binding"/>
    <property type="evidence" value="ECO:0007669"/>
    <property type="project" value="UniProtKB-KW"/>
</dbReference>
<evidence type="ECO:0000259" key="4">
    <source>
        <dbReference type="PROSITE" id="PS50043"/>
    </source>
</evidence>
<dbReference type="Gene3D" id="3.30.450.80">
    <property type="entry name" value="Transcription factor LuxR-like, autoinducer-binding domain"/>
    <property type="match status" value="1"/>
</dbReference>
<evidence type="ECO:0000256" key="3">
    <source>
        <dbReference type="ARBA" id="ARBA00023163"/>
    </source>
</evidence>
<reference evidence="5 6" key="1">
    <citation type="submission" date="2016-06" db="EMBL/GenBank/DDBJ databases">
        <title>Genome sequence of Porphyrobacter dokdonensis DSW-74.</title>
        <authorList>
            <person name="Kim J.F."/>
            <person name="Song J.Y."/>
        </authorList>
    </citation>
    <scope>NUCLEOTIDE SEQUENCE [LARGE SCALE GENOMIC DNA]</scope>
    <source>
        <strain evidence="5 6">DSW-74</strain>
    </source>
</reference>
<dbReference type="CDD" id="cd06170">
    <property type="entry name" value="LuxR_C_like"/>
    <property type="match status" value="1"/>
</dbReference>
<dbReference type="InterPro" id="IPR036693">
    <property type="entry name" value="TF_LuxR_autoind-bd_dom_sf"/>
</dbReference>
<dbReference type="PANTHER" id="PTHR44688">
    <property type="entry name" value="DNA-BINDING TRANSCRIPTIONAL ACTIVATOR DEVR_DOSR"/>
    <property type="match status" value="1"/>
</dbReference>
<dbReference type="RefSeq" id="WP_068864358.1">
    <property type="nucleotide sequence ID" value="NZ_LZYB01000004.1"/>
</dbReference>
<gene>
    <name evidence="5" type="ORF">I603_1872</name>
</gene>
<dbReference type="AlphaFoldDB" id="A0A1A7BDU8"/>
<evidence type="ECO:0000313" key="6">
    <source>
        <dbReference type="Proteomes" id="UP000092484"/>
    </source>
</evidence>
<dbReference type="PRINTS" id="PR00038">
    <property type="entry name" value="HTHLUXR"/>
</dbReference>
<dbReference type="Proteomes" id="UP000092484">
    <property type="component" value="Unassembled WGS sequence"/>
</dbReference>
<dbReference type="Gene3D" id="1.10.10.10">
    <property type="entry name" value="Winged helix-like DNA-binding domain superfamily/Winged helix DNA-binding domain"/>
    <property type="match status" value="1"/>
</dbReference>
<dbReference type="PATRIC" id="fig|1300349.4.peg.1864"/>
<name>A0A1A7BDU8_9SPHN</name>
<dbReference type="PROSITE" id="PS50043">
    <property type="entry name" value="HTH_LUXR_2"/>
    <property type="match status" value="1"/>
</dbReference>
<dbReference type="PANTHER" id="PTHR44688:SF16">
    <property type="entry name" value="DNA-BINDING TRANSCRIPTIONAL ACTIVATOR DEVR_DOSR"/>
    <property type="match status" value="1"/>
</dbReference>
<comment type="caution">
    <text evidence="5">The sequence shown here is derived from an EMBL/GenBank/DDBJ whole genome shotgun (WGS) entry which is preliminary data.</text>
</comment>
<keyword evidence="3" id="KW-0804">Transcription</keyword>
<dbReference type="GO" id="GO:0006355">
    <property type="term" value="P:regulation of DNA-templated transcription"/>
    <property type="evidence" value="ECO:0007669"/>
    <property type="project" value="InterPro"/>
</dbReference>
<protein>
    <submittedName>
        <fullName evidence="5">Regulatory protein, LuxR</fullName>
    </submittedName>
</protein>
<accession>A0A1A7BDU8</accession>
<dbReference type="SUPFAM" id="SSF46894">
    <property type="entry name" value="C-terminal effector domain of the bipartite response regulators"/>
    <property type="match status" value="1"/>
</dbReference>
<proteinExistence type="predicted"/>
<dbReference type="EMBL" id="LZYB01000004">
    <property type="protein sequence ID" value="OBV10659.1"/>
    <property type="molecule type" value="Genomic_DNA"/>
</dbReference>
<keyword evidence="2" id="KW-0238">DNA-binding</keyword>
<keyword evidence="1" id="KW-0805">Transcription regulation</keyword>
<dbReference type="InterPro" id="IPR016032">
    <property type="entry name" value="Sig_transdc_resp-reg_C-effctor"/>
</dbReference>
<keyword evidence="6" id="KW-1185">Reference proteome</keyword>
<evidence type="ECO:0000256" key="2">
    <source>
        <dbReference type="ARBA" id="ARBA00023125"/>
    </source>
</evidence>
<feature type="domain" description="HTH luxR-type" evidence="4">
    <location>
        <begin position="198"/>
        <end position="263"/>
    </location>
</feature>
<dbReference type="Pfam" id="PF00196">
    <property type="entry name" value="GerE"/>
    <property type="match status" value="1"/>
</dbReference>
<organism evidence="5 6">
    <name type="scientific">Erythrobacter dokdonensis DSW-74</name>
    <dbReference type="NCBI Taxonomy" id="1300349"/>
    <lineage>
        <taxon>Bacteria</taxon>
        <taxon>Pseudomonadati</taxon>
        <taxon>Pseudomonadota</taxon>
        <taxon>Alphaproteobacteria</taxon>
        <taxon>Sphingomonadales</taxon>
        <taxon>Erythrobacteraceae</taxon>
        <taxon>Erythrobacter/Porphyrobacter group</taxon>
        <taxon>Erythrobacter</taxon>
    </lineage>
</organism>
<dbReference type="STRING" id="1300349.I603_1872"/>
<dbReference type="InterPro" id="IPR000792">
    <property type="entry name" value="Tscrpt_reg_LuxR_C"/>
</dbReference>
<sequence>MAHNVVELRTPQGRESLELLLDQVTITCPEDIHDAAVNLARIAQERGMQIAVCDDISSKEPMVDADGTILNADIFRWLDDGARWWEDHRLALHSPLPRACRYESEPFWVNRHGFNTRWRNSYLDEIDLADFEKRALCKAAIVIPVHLPFGQISASSFISMDRNKEDLAAEFAEYGALFAMVTRCFVAGYVQANRTKRRIPSDCVLSKREVECLRWAAIGKTDKEISMILNRSHATIRYHIHRAGEKLDSVNRAQTIFKAGQLGYLGASD</sequence>